<evidence type="ECO:0000256" key="1">
    <source>
        <dbReference type="ARBA" id="ARBA00001933"/>
    </source>
</evidence>
<evidence type="ECO:0000313" key="8">
    <source>
        <dbReference type="Proteomes" id="UP001370348"/>
    </source>
</evidence>
<keyword evidence="4" id="KW-0808">Transferase</keyword>
<evidence type="ECO:0000313" key="7">
    <source>
        <dbReference type="EMBL" id="WXB11557.1"/>
    </source>
</evidence>
<gene>
    <name evidence="7" type="ORF">LZC94_27305</name>
</gene>
<dbReference type="InterPro" id="IPR015421">
    <property type="entry name" value="PyrdxlP-dep_Trfase_major"/>
</dbReference>
<keyword evidence="3 7" id="KW-0032">Aminotransferase</keyword>
<dbReference type="RefSeq" id="WP_394821177.1">
    <property type="nucleotide sequence ID" value="NZ_CP089984.1"/>
</dbReference>
<organism evidence="7 8">
    <name type="scientific">Pendulispora albinea</name>
    <dbReference type="NCBI Taxonomy" id="2741071"/>
    <lineage>
        <taxon>Bacteria</taxon>
        <taxon>Pseudomonadati</taxon>
        <taxon>Myxococcota</taxon>
        <taxon>Myxococcia</taxon>
        <taxon>Myxococcales</taxon>
        <taxon>Sorangiineae</taxon>
        <taxon>Pendulisporaceae</taxon>
        <taxon>Pendulispora</taxon>
    </lineage>
</organism>
<sequence>MSERPLLMIPGPIEISDAVRQAASGPPPGHLAPSLIAAFGLALRRMRHVWLSGASSQPLVVSGSGTLAMEIAVLNTMQPGDRALVLHTGYFSARMADMLARRSVNVDVVRAPFGQAPETSEVESAIARAKEEKRPFKALFVTHVDTSTGVLADARALCGVARANGLLSIVDGVCATGAERFEMEAWGADVYLTASQKAIGLPPGLALLVFSERALQARARLEVAPPLSADLDAWLPIMRAYEAGQPSYFATPATPLIAALAVGLGEILGAEGAAEPAGAEAAERAMNARFALHERAAKAMRAAWAALGLALVPARESITAHTLSAIQYPAGVDVSAVARITAQGVIVAGGLDPENKAKYFRVGHMGYSATQPAHLLRTIRAVTLGLGRSEDEARTAQRAAESLL</sequence>
<evidence type="ECO:0000256" key="4">
    <source>
        <dbReference type="ARBA" id="ARBA00022679"/>
    </source>
</evidence>
<dbReference type="InterPro" id="IPR000192">
    <property type="entry name" value="Aminotrans_V_dom"/>
</dbReference>
<dbReference type="InterPro" id="IPR024169">
    <property type="entry name" value="SP_NH2Trfase/AEP_transaminase"/>
</dbReference>
<dbReference type="InterPro" id="IPR015424">
    <property type="entry name" value="PyrdxlP-dep_Trfase"/>
</dbReference>
<comment type="similarity">
    <text evidence="2">Belongs to the class-V pyridoxal-phosphate-dependent aminotransferase family.</text>
</comment>
<feature type="domain" description="Aminotransferase class V" evidence="6">
    <location>
        <begin position="52"/>
        <end position="224"/>
    </location>
</feature>
<comment type="cofactor">
    <cofactor evidence="1">
        <name>pyridoxal 5'-phosphate</name>
        <dbReference type="ChEBI" id="CHEBI:597326"/>
    </cofactor>
</comment>
<dbReference type="InterPro" id="IPR015422">
    <property type="entry name" value="PyrdxlP-dep_Trfase_small"/>
</dbReference>
<dbReference type="Gene3D" id="3.90.1150.10">
    <property type="entry name" value="Aspartate Aminotransferase, domain 1"/>
    <property type="match status" value="1"/>
</dbReference>
<dbReference type="Gene3D" id="3.40.640.10">
    <property type="entry name" value="Type I PLP-dependent aspartate aminotransferase-like (Major domain)"/>
    <property type="match status" value="1"/>
</dbReference>
<dbReference type="Proteomes" id="UP001370348">
    <property type="component" value="Chromosome"/>
</dbReference>
<dbReference type="SUPFAM" id="SSF53383">
    <property type="entry name" value="PLP-dependent transferases"/>
    <property type="match status" value="1"/>
</dbReference>
<dbReference type="EMBL" id="CP089984">
    <property type="protein sequence ID" value="WXB11557.1"/>
    <property type="molecule type" value="Genomic_DNA"/>
</dbReference>
<evidence type="ECO:0000259" key="6">
    <source>
        <dbReference type="Pfam" id="PF00266"/>
    </source>
</evidence>
<name>A0ABZ2LKU7_9BACT</name>
<dbReference type="Pfam" id="PF00266">
    <property type="entry name" value="Aminotran_5"/>
    <property type="match status" value="1"/>
</dbReference>
<dbReference type="PANTHER" id="PTHR21152">
    <property type="entry name" value="AMINOTRANSFERASE CLASS V"/>
    <property type="match status" value="1"/>
</dbReference>
<dbReference type="GO" id="GO:0008483">
    <property type="term" value="F:transaminase activity"/>
    <property type="evidence" value="ECO:0007669"/>
    <property type="project" value="UniProtKB-KW"/>
</dbReference>
<reference evidence="7 8" key="1">
    <citation type="submission" date="2021-12" db="EMBL/GenBank/DDBJ databases">
        <title>Discovery of the Pendulisporaceae a myxobacterial family with distinct sporulation behavior and unique specialized metabolism.</title>
        <authorList>
            <person name="Garcia R."/>
            <person name="Popoff A."/>
            <person name="Bader C.D."/>
            <person name="Loehr J."/>
            <person name="Walesch S."/>
            <person name="Walt C."/>
            <person name="Boldt J."/>
            <person name="Bunk B."/>
            <person name="Haeckl F.J.F.P.J."/>
            <person name="Gunesch A.P."/>
            <person name="Birkelbach J."/>
            <person name="Nuebel U."/>
            <person name="Pietschmann T."/>
            <person name="Bach T."/>
            <person name="Mueller R."/>
        </authorList>
    </citation>
    <scope>NUCLEOTIDE SEQUENCE [LARGE SCALE GENOMIC DNA]</scope>
    <source>
        <strain evidence="7 8">MSr11954</strain>
    </source>
</reference>
<dbReference type="PANTHER" id="PTHR21152:SF24">
    <property type="entry name" value="ALANINE--GLYOXYLATE AMINOTRANSFERASE 1"/>
    <property type="match status" value="1"/>
</dbReference>
<evidence type="ECO:0000256" key="5">
    <source>
        <dbReference type="ARBA" id="ARBA00022898"/>
    </source>
</evidence>
<evidence type="ECO:0000256" key="2">
    <source>
        <dbReference type="ARBA" id="ARBA00009236"/>
    </source>
</evidence>
<keyword evidence="5" id="KW-0663">Pyridoxal phosphate</keyword>
<proteinExistence type="inferred from homology"/>
<evidence type="ECO:0000256" key="3">
    <source>
        <dbReference type="ARBA" id="ARBA00022576"/>
    </source>
</evidence>
<keyword evidence="8" id="KW-1185">Reference proteome</keyword>
<dbReference type="PIRSF" id="PIRSF000524">
    <property type="entry name" value="SPT"/>
    <property type="match status" value="1"/>
</dbReference>
<protein>
    <submittedName>
        <fullName evidence="7">Aminotransferase class V-fold PLP-dependent enzyme</fullName>
    </submittedName>
</protein>
<accession>A0ABZ2LKU7</accession>